<evidence type="ECO:0000256" key="1">
    <source>
        <dbReference type="SAM" id="MobiDB-lite"/>
    </source>
</evidence>
<dbReference type="EnsemblMetazoa" id="ASIC012149-RA">
    <property type="protein sequence ID" value="ASIC012149-PA"/>
    <property type="gene ID" value="ASIC012149"/>
</dbReference>
<proteinExistence type="predicted"/>
<evidence type="ECO:0000313" key="3">
    <source>
        <dbReference type="EnsemblMetazoa" id="ASIC012149-PA"/>
    </source>
</evidence>
<reference evidence="3" key="2">
    <citation type="submission" date="2020-05" db="UniProtKB">
        <authorList>
            <consortium name="EnsemblMetazoa"/>
        </authorList>
    </citation>
    <scope>IDENTIFICATION</scope>
</reference>
<dbReference type="VEuPathDB" id="VectorBase:ASIC012149"/>
<protein>
    <submittedName>
        <fullName evidence="2 3">AttH component of AttEFGH ABC transport system</fullName>
    </submittedName>
</protein>
<dbReference type="AlphaFoldDB" id="A0A084W210"/>
<dbReference type="Proteomes" id="UP000030765">
    <property type="component" value="Unassembled WGS sequence"/>
</dbReference>
<organism evidence="2">
    <name type="scientific">Anopheles sinensis</name>
    <name type="common">Mosquito</name>
    <dbReference type="NCBI Taxonomy" id="74873"/>
    <lineage>
        <taxon>Eukaryota</taxon>
        <taxon>Metazoa</taxon>
        <taxon>Ecdysozoa</taxon>
        <taxon>Arthropoda</taxon>
        <taxon>Hexapoda</taxon>
        <taxon>Insecta</taxon>
        <taxon>Pterygota</taxon>
        <taxon>Neoptera</taxon>
        <taxon>Endopterygota</taxon>
        <taxon>Diptera</taxon>
        <taxon>Nematocera</taxon>
        <taxon>Culicoidea</taxon>
        <taxon>Culicidae</taxon>
        <taxon>Anophelinae</taxon>
        <taxon>Anopheles</taxon>
    </lineage>
</organism>
<keyword evidence="4" id="KW-1185">Reference proteome</keyword>
<name>A0A084W210_ANOSI</name>
<dbReference type="EMBL" id="KE525272">
    <property type="protein sequence ID" value="KFB44254.1"/>
    <property type="molecule type" value="Genomic_DNA"/>
</dbReference>
<dbReference type="EMBL" id="ATLV01019472">
    <property type="status" value="NOT_ANNOTATED_CDS"/>
    <property type="molecule type" value="Genomic_DNA"/>
</dbReference>
<reference evidence="2 4" key="1">
    <citation type="journal article" date="2014" name="BMC Genomics">
        <title>Genome sequence of Anopheles sinensis provides insight into genetics basis of mosquito competence for malaria parasites.</title>
        <authorList>
            <person name="Zhou D."/>
            <person name="Zhang D."/>
            <person name="Ding G."/>
            <person name="Shi L."/>
            <person name="Hou Q."/>
            <person name="Ye Y."/>
            <person name="Xu Y."/>
            <person name="Zhou H."/>
            <person name="Xiong C."/>
            <person name="Li S."/>
            <person name="Yu J."/>
            <person name="Hong S."/>
            <person name="Yu X."/>
            <person name="Zou P."/>
            <person name="Chen C."/>
            <person name="Chang X."/>
            <person name="Wang W."/>
            <person name="Lv Y."/>
            <person name="Sun Y."/>
            <person name="Ma L."/>
            <person name="Shen B."/>
            <person name="Zhu C."/>
        </authorList>
    </citation>
    <scope>NUCLEOTIDE SEQUENCE [LARGE SCALE GENOMIC DNA]</scope>
</reference>
<feature type="region of interest" description="Disordered" evidence="1">
    <location>
        <begin position="35"/>
        <end position="69"/>
    </location>
</feature>
<accession>A0A084W210</accession>
<sequence length="83" mass="9272">MVTHKDLYLVIQSIINAARYPHRQQHPNGSIAMAHRDDEMGDLRLSSPPASPMHRTSTGSGMPNYAEIPTKKISQAVRIPKRP</sequence>
<evidence type="ECO:0000313" key="2">
    <source>
        <dbReference type="EMBL" id="KFB44254.1"/>
    </source>
</evidence>
<evidence type="ECO:0000313" key="4">
    <source>
        <dbReference type="Proteomes" id="UP000030765"/>
    </source>
</evidence>
<gene>
    <name evidence="2" type="ORF">ZHAS_00012149</name>
</gene>